<dbReference type="InterPro" id="IPR002909">
    <property type="entry name" value="IPT_dom"/>
</dbReference>
<feature type="chain" id="PRO_5022040221" description="IPT/TIG domain-containing protein" evidence="1">
    <location>
        <begin position="20"/>
        <end position="882"/>
    </location>
</feature>
<name>A0A516SH15_9NEIS</name>
<dbReference type="KEGG" id="cari:FNU76_14410"/>
<evidence type="ECO:0000313" key="4">
    <source>
        <dbReference type="Proteomes" id="UP000317550"/>
    </source>
</evidence>
<feature type="domain" description="IPT/TIG" evidence="2">
    <location>
        <begin position="43"/>
        <end position="99"/>
    </location>
</feature>
<dbReference type="OrthoDB" id="3909977at2"/>
<protein>
    <recommendedName>
        <fullName evidence="2">IPT/TIG domain-containing protein</fullName>
    </recommendedName>
</protein>
<feature type="signal peptide" evidence="1">
    <location>
        <begin position="1"/>
        <end position="19"/>
    </location>
</feature>
<gene>
    <name evidence="3" type="ORF">FNU76_14410</name>
</gene>
<keyword evidence="1" id="KW-0732">Signal</keyword>
<feature type="domain" description="IPT/TIG" evidence="2">
    <location>
        <begin position="289"/>
        <end position="345"/>
    </location>
</feature>
<feature type="domain" description="IPT/TIG" evidence="2">
    <location>
        <begin position="203"/>
        <end position="263"/>
    </location>
</feature>
<reference evidence="4" key="1">
    <citation type="submission" date="2019-07" db="EMBL/GenBank/DDBJ databases">
        <title>Chitinimonas sp. nov., isolated from Ny-Alesund, arctica soil.</title>
        <authorList>
            <person name="Xu Q."/>
            <person name="Peng F."/>
        </authorList>
    </citation>
    <scope>NUCLEOTIDE SEQUENCE [LARGE SCALE GENOMIC DNA]</scope>
    <source>
        <strain evidence="4">R3-44</strain>
    </source>
</reference>
<accession>A0A516SH15</accession>
<evidence type="ECO:0000256" key="1">
    <source>
        <dbReference type="SAM" id="SignalP"/>
    </source>
</evidence>
<organism evidence="3 4">
    <name type="scientific">Chitinimonas arctica</name>
    <dbReference type="NCBI Taxonomy" id="2594795"/>
    <lineage>
        <taxon>Bacteria</taxon>
        <taxon>Pseudomonadati</taxon>
        <taxon>Pseudomonadota</taxon>
        <taxon>Betaproteobacteria</taxon>
        <taxon>Neisseriales</taxon>
        <taxon>Chitinibacteraceae</taxon>
        <taxon>Chitinimonas</taxon>
    </lineage>
</organism>
<dbReference type="Pfam" id="PF01833">
    <property type="entry name" value="TIG"/>
    <property type="match status" value="4"/>
</dbReference>
<dbReference type="SUPFAM" id="SSF55486">
    <property type="entry name" value="Metalloproteases ('zincins'), catalytic domain"/>
    <property type="match status" value="1"/>
</dbReference>
<dbReference type="InterPro" id="IPR013783">
    <property type="entry name" value="Ig-like_fold"/>
</dbReference>
<keyword evidence="4" id="KW-1185">Reference proteome</keyword>
<evidence type="ECO:0000259" key="2">
    <source>
        <dbReference type="Pfam" id="PF01833"/>
    </source>
</evidence>
<dbReference type="AlphaFoldDB" id="A0A516SH15"/>
<dbReference type="Pfam" id="PF10462">
    <property type="entry name" value="Peptidase_M66"/>
    <property type="match status" value="1"/>
</dbReference>
<sequence length="882" mass="90202">MRRLFRIFLTLLGLVAVLAACGGGGGDSDGGTTTNPTPTVSLTITSLTPTLAAPGSSLSVTGTGFNTVTAVRLGGVAATFTVHSDTSLTVIVPVSAVTGGLQLASGSSTVQSSQLVVVQVPAVTAITPTIVNAGGRITVQGVYLDQVASVRLGTVTLPIVSKSADQLVLDVPANAFSGALVLVGQSGGEWTSVISVAVVQGLSVSAISPAAGIVGSTVTLSGNGLDRVNQVFFGAVAAVPASKQNNQLSVVVPAGAVPSATTAATLRLVTDTEQLITPQTFRVAPRIAVTGMTPNFGLAGQVVTVSGSGFSEVKSASLGGVAVTLGSQSDTQLQFTVPAGAVSGEVLLAAAAPKSQNDVSAGAFVVTSVAPATVGRIDFVQTYSQQANATYQRLLPGKPAVVRAYVVGQSGAASPGVTLVVKNGSTVVASLPMSGPSVLPSSQLPYSLAQTFNATLTASQVASGLNVTVQLSQTATGSLSATPSMGASTNLKLVLVPLQAGLSTGVLPSLGAVRQTLLRTMPLADTAVQITTRGTYQLTSVNAPPQGSADWNSMLDELETLRSNEADNRHYFGFVPNPNLNRSQTVGLGFQNGPGFSRSDSAIGLDSTYAGWQDTFVHEMGHNFTRPHAPCGNPDGVDGSYPYANGALSGTPLYDINTGALSDPAGQTDVMGYCDGSWFSDYNYRAVQTWLEGNGYPRVAGGTVESELLLVSGYIDAKGVHFSPLQARRGQPQLYAGGSHVLRLTLADGSVREHSLRTVPVPDGHSIAFRLAMPYPGPLSRLDIVKDGKLLQQPAAKVAQLQGAAGPAKVDWREVGGELLLSWNATAYPRLSVTHVGSERQVLAAGLTGGSARLPMAGLPAGGKLEFSLGRALDARVLQVKR</sequence>
<dbReference type="RefSeq" id="WP_144278847.1">
    <property type="nucleotide sequence ID" value="NZ_CP041730.1"/>
</dbReference>
<feature type="domain" description="IPT/TIG" evidence="2">
    <location>
        <begin position="121"/>
        <end position="187"/>
    </location>
</feature>
<proteinExistence type="predicted"/>
<dbReference type="Proteomes" id="UP000317550">
    <property type="component" value="Chromosome"/>
</dbReference>
<dbReference type="SUPFAM" id="SSF81296">
    <property type="entry name" value="E set domains"/>
    <property type="match status" value="4"/>
</dbReference>
<dbReference type="Gene3D" id="2.60.40.10">
    <property type="entry name" value="Immunoglobulins"/>
    <property type="match status" value="4"/>
</dbReference>
<dbReference type="InterPro" id="IPR014756">
    <property type="entry name" value="Ig_E-set"/>
</dbReference>
<evidence type="ECO:0000313" key="3">
    <source>
        <dbReference type="EMBL" id="QDQ27454.1"/>
    </source>
</evidence>
<dbReference type="PROSITE" id="PS51257">
    <property type="entry name" value="PROKAR_LIPOPROTEIN"/>
    <property type="match status" value="1"/>
</dbReference>
<dbReference type="EMBL" id="CP041730">
    <property type="protein sequence ID" value="QDQ27454.1"/>
    <property type="molecule type" value="Genomic_DNA"/>
</dbReference>